<dbReference type="AlphaFoldDB" id="K9WXX5"/>
<gene>
    <name evidence="1" type="ORF">Cylst_2135</name>
</gene>
<protein>
    <recommendedName>
        <fullName evidence="3">PEP-CTERM exosortase interaction domain-containing protein</fullName>
    </recommendedName>
</protein>
<keyword evidence="2" id="KW-1185">Reference proteome</keyword>
<dbReference type="Proteomes" id="UP000010475">
    <property type="component" value="Chromosome"/>
</dbReference>
<dbReference type="EMBL" id="CP003642">
    <property type="protein sequence ID" value="AFZ24372.1"/>
    <property type="molecule type" value="Genomic_DNA"/>
</dbReference>
<evidence type="ECO:0000313" key="2">
    <source>
        <dbReference type="Proteomes" id="UP000010475"/>
    </source>
</evidence>
<proteinExistence type="predicted"/>
<dbReference type="OrthoDB" id="486383at2"/>
<reference evidence="1 2" key="1">
    <citation type="submission" date="2012-06" db="EMBL/GenBank/DDBJ databases">
        <title>Finished chromosome of genome of Cylindrospermum stagnale PCC 7417.</title>
        <authorList>
            <consortium name="US DOE Joint Genome Institute"/>
            <person name="Gugger M."/>
            <person name="Coursin T."/>
            <person name="Rippka R."/>
            <person name="Tandeau De Marsac N."/>
            <person name="Huntemann M."/>
            <person name="Wei C.-L."/>
            <person name="Han J."/>
            <person name="Detter J.C."/>
            <person name="Han C."/>
            <person name="Tapia R."/>
            <person name="Chen A."/>
            <person name="Kyrpides N."/>
            <person name="Mavromatis K."/>
            <person name="Markowitz V."/>
            <person name="Szeto E."/>
            <person name="Ivanova N."/>
            <person name="Pagani I."/>
            <person name="Pati A."/>
            <person name="Goodwin L."/>
            <person name="Nordberg H.P."/>
            <person name="Cantor M.N."/>
            <person name="Hua S.X."/>
            <person name="Woyke T."/>
            <person name="Kerfeld C.A."/>
        </authorList>
    </citation>
    <scope>NUCLEOTIDE SEQUENCE [LARGE SCALE GENOMIC DNA]</scope>
    <source>
        <strain evidence="1 2">PCC 7417</strain>
    </source>
</reference>
<dbReference type="HOGENOM" id="CLU_1676064_0_0_3"/>
<evidence type="ECO:0000313" key="1">
    <source>
        <dbReference type="EMBL" id="AFZ24372.1"/>
    </source>
</evidence>
<accession>K9WXX5</accession>
<dbReference type="PATRIC" id="fig|56107.3.peg.2360"/>
<evidence type="ECO:0008006" key="3">
    <source>
        <dbReference type="Google" id="ProtNLM"/>
    </source>
</evidence>
<sequence>MTYSIFKKLASVTAATTLMFAVGENIPAQAVTITYNFSSSNAQNPFTGTFSFDSAAALDQEVTVAEGLIISANYGGQSYTQADDSLATVLTNFLGGIDQQGLGLQFETNAFTVNAENFVVFSDATGASDQTVSYTDVSVPEPSSILGAAPVFGLFLFMFKKRGFSRSLRTKSSP</sequence>
<dbReference type="RefSeq" id="WP_015207627.1">
    <property type="nucleotide sequence ID" value="NC_019757.1"/>
</dbReference>
<name>K9WXX5_9NOST</name>
<dbReference type="eggNOG" id="ENOG502ZT1Z">
    <property type="taxonomic scope" value="Bacteria"/>
</dbReference>
<dbReference type="KEGG" id="csg:Cylst_2135"/>
<organism evidence="1 2">
    <name type="scientific">Cylindrospermum stagnale PCC 7417</name>
    <dbReference type="NCBI Taxonomy" id="56107"/>
    <lineage>
        <taxon>Bacteria</taxon>
        <taxon>Bacillati</taxon>
        <taxon>Cyanobacteriota</taxon>
        <taxon>Cyanophyceae</taxon>
        <taxon>Nostocales</taxon>
        <taxon>Nostocaceae</taxon>
        <taxon>Cylindrospermum</taxon>
    </lineage>
</organism>